<dbReference type="Proteomes" id="UP000069705">
    <property type="component" value="Unassembled WGS sequence"/>
</dbReference>
<dbReference type="GO" id="GO:0004527">
    <property type="term" value="F:exonuclease activity"/>
    <property type="evidence" value="ECO:0007669"/>
    <property type="project" value="UniProtKB-KW"/>
</dbReference>
<name>A0A100WY00_MYCFO</name>
<dbReference type="EMBL" id="BCSZ01000079">
    <property type="protein sequence ID" value="GAT06510.1"/>
    <property type="molecule type" value="Genomic_DNA"/>
</dbReference>
<evidence type="ECO:0000313" key="1">
    <source>
        <dbReference type="EMBL" id="GAT06510.1"/>
    </source>
</evidence>
<dbReference type="AlphaFoldDB" id="A0A100WY00"/>
<keyword evidence="1" id="KW-0378">Hydrolase</keyword>
<keyword evidence="1" id="KW-0269">Exonuclease</keyword>
<gene>
    <name evidence="1" type="ORF">RMCFA_6621</name>
</gene>
<comment type="caution">
    <text evidence="1">The sequence shown here is derived from an EMBL/GenBank/DDBJ whole genome shotgun (WGS) entry which is preliminary data.</text>
</comment>
<sequence>MTTLAADHDTPELAEAIAAAAAHAGRDYLRVPARRQYDRYSLAELAEKITDHQPSRRRPPVIVVEDAAAADPAHLAVVATTLADAHGRLLLIDNGQPGPGRRLLDGMALPWSENTNPTTEIDDPRLAAAVDNHRAAAAKRWRNLTNLLGPDRGRGRDRDQGYEVDID</sequence>
<accession>A0A100WY00</accession>
<protein>
    <submittedName>
        <fullName evidence="1">Exonuclease V subunit alpha</fullName>
    </submittedName>
</protein>
<keyword evidence="1" id="KW-0540">Nuclease</keyword>
<reference evidence="2" key="2">
    <citation type="submission" date="2016-02" db="EMBL/GenBank/DDBJ databases">
        <title>Draft genome sequence of five rapidly growing Mycobacterium species.</title>
        <authorList>
            <person name="Katahira K."/>
            <person name="Gotou Y."/>
            <person name="Iida K."/>
            <person name="Ogura Y."/>
            <person name="Hayashi T."/>
        </authorList>
    </citation>
    <scope>NUCLEOTIDE SEQUENCE [LARGE SCALE GENOMIC DNA]</scope>
    <source>
        <strain evidence="2">JCM6368</strain>
    </source>
</reference>
<proteinExistence type="predicted"/>
<reference evidence="1 2" key="1">
    <citation type="journal article" date="2016" name="Genome Announc.">
        <title>Draft Genome Sequences of Five Rapidly Growing Mycobacterium Species, M. thermoresistibile, M. fortuitum subsp. acetamidolyticum, M. canariasense, M. brisbanense, and M. novocastrense.</title>
        <authorList>
            <person name="Katahira K."/>
            <person name="Ogura Y."/>
            <person name="Gotoh Y."/>
            <person name="Hayashi T."/>
        </authorList>
    </citation>
    <scope>NUCLEOTIDE SEQUENCE [LARGE SCALE GENOMIC DNA]</scope>
    <source>
        <strain evidence="1 2">JCM6368</strain>
    </source>
</reference>
<evidence type="ECO:0000313" key="2">
    <source>
        <dbReference type="Proteomes" id="UP000069705"/>
    </source>
</evidence>
<organism evidence="1 2">
    <name type="scientific">Mycolicibacterium fortuitum subsp. acetamidolyticum</name>
    <dbReference type="NCBI Taxonomy" id="144550"/>
    <lineage>
        <taxon>Bacteria</taxon>
        <taxon>Bacillati</taxon>
        <taxon>Actinomycetota</taxon>
        <taxon>Actinomycetes</taxon>
        <taxon>Mycobacteriales</taxon>
        <taxon>Mycobacteriaceae</taxon>
        <taxon>Mycolicibacterium</taxon>
    </lineage>
</organism>